<keyword evidence="3" id="KW-1003">Cell membrane</keyword>
<dbReference type="HOGENOM" id="CLU_133067_1_2_7"/>
<dbReference type="PANTHER" id="PTHR30561">
    <property type="entry name" value="SMR FAMILY PROTON-DEPENDENT DRUG EFFLUX TRANSPORTER SUGE"/>
    <property type="match status" value="1"/>
</dbReference>
<dbReference type="EMBL" id="CP001089">
    <property type="protein sequence ID" value="ACD93850.1"/>
    <property type="molecule type" value="Genomic_DNA"/>
</dbReference>
<dbReference type="Gene3D" id="1.10.3730.20">
    <property type="match status" value="1"/>
</dbReference>
<keyword evidence="4 9" id="KW-0812">Transmembrane</keyword>
<dbReference type="PANTHER" id="PTHR30561:SF0">
    <property type="entry name" value="GUANIDINIUM EXPORTER"/>
    <property type="match status" value="1"/>
</dbReference>
<evidence type="ECO:0000256" key="6">
    <source>
        <dbReference type="ARBA" id="ARBA00023136"/>
    </source>
</evidence>
<dbReference type="InterPro" id="IPR000390">
    <property type="entry name" value="Small_drug/metabolite_transptr"/>
</dbReference>
<evidence type="ECO:0000313" key="11">
    <source>
        <dbReference type="EMBL" id="ACD93850.1"/>
    </source>
</evidence>
<dbReference type="KEGG" id="glo:Glov_0113"/>
<dbReference type="InterPro" id="IPR045324">
    <property type="entry name" value="Small_multidrug_res"/>
</dbReference>
<evidence type="ECO:0000256" key="5">
    <source>
        <dbReference type="ARBA" id="ARBA00022989"/>
    </source>
</evidence>
<name>B3E9I4_TRIL1</name>
<keyword evidence="12" id="KW-1185">Reference proteome</keyword>
<dbReference type="GO" id="GO:1990961">
    <property type="term" value="P:xenobiotic detoxification by transmembrane export across the plasma membrane"/>
    <property type="evidence" value="ECO:0007669"/>
    <property type="project" value="UniProtKB-ARBA"/>
</dbReference>
<keyword evidence="5 10" id="KW-1133">Transmembrane helix</keyword>
<feature type="transmembrane region" description="Helical" evidence="10">
    <location>
        <begin position="61"/>
        <end position="80"/>
    </location>
</feature>
<organism evidence="11 12">
    <name type="scientific">Trichlorobacter lovleyi (strain ATCC BAA-1151 / DSM 17278 / SZ)</name>
    <name type="common">Geobacter lovleyi</name>
    <dbReference type="NCBI Taxonomy" id="398767"/>
    <lineage>
        <taxon>Bacteria</taxon>
        <taxon>Pseudomonadati</taxon>
        <taxon>Thermodesulfobacteriota</taxon>
        <taxon>Desulfuromonadia</taxon>
        <taxon>Geobacterales</taxon>
        <taxon>Geobacteraceae</taxon>
        <taxon>Trichlorobacter</taxon>
    </lineage>
</organism>
<reference evidence="11 12" key="1">
    <citation type="submission" date="2008-05" db="EMBL/GenBank/DDBJ databases">
        <title>Complete sequence of chromosome of Geobacter lovleyi SZ.</title>
        <authorList>
            <consortium name="US DOE Joint Genome Institute"/>
            <person name="Lucas S."/>
            <person name="Copeland A."/>
            <person name="Lapidus A."/>
            <person name="Glavina del Rio T."/>
            <person name="Dalin E."/>
            <person name="Tice H."/>
            <person name="Bruce D."/>
            <person name="Goodwin L."/>
            <person name="Pitluck S."/>
            <person name="Chertkov O."/>
            <person name="Meincke L."/>
            <person name="Brettin T."/>
            <person name="Detter J.C."/>
            <person name="Han C."/>
            <person name="Tapia R."/>
            <person name="Kuske C.R."/>
            <person name="Schmutz J."/>
            <person name="Larimer F."/>
            <person name="Land M."/>
            <person name="Hauser L."/>
            <person name="Kyrpides N."/>
            <person name="Mikhailova N."/>
            <person name="Sung Y."/>
            <person name="Fletcher K.E."/>
            <person name="Ritalahti K.M."/>
            <person name="Loeffler F.E."/>
            <person name="Richardson P."/>
        </authorList>
    </citation>
    <scope>NUCLEOTIDE SEQUENCE [LARGE SCALE GENOMIC DNA]</scope>
    <source>
        <strain evidence="12">ATCC BAA-1151 / DSM 17278 / SZ</strain>
    </source>
</reference>
<dbReference type="Pfam" id="PF00893">
    <property type="entry name" value="Multi_Drug_Res"/>
    <property type="match status" value="1"/>
</dbReference>
<dbReference type="eggNOG" id="COG2076">
    <property type="taxonomic scope" value="Bacteria"/>
</dbReference>
<keyword evidence="2" id="KW-0813">Transport</keyword>
<evidence type="ECO:0000256" key="1">
    <source>
        <dbReference type="ARBA" id="ARBA00004651"/>
    </source>
</evidence>
<accession>B3E9I4</accession>
<dbReference type="GO" id="GO:0005886">
    <property type="term" value="C:plasma membrane"/>
    <property type="evidence" value="ECO:0007669"/>
    <property type="project" value="UniProtKB-SubCell"/>
</dbReference>
<feature type="transmembrane region" description="Helical" evidence="10">
    <location>
        <begin position="33"/>
        <end position="49"/>
    </location>
</feature>
<dbReference type="AlphaFoldDB" id="B3E9I4"/>
<dbReference type="GO" id="GO:0022857">
    <property type="term" value="F:transmembrane transporter activity"/>
    <property type="evidence" value="ECO:0007669"/>
    <property type="project" value="InterPro"/>
</dbReference>
<proteinExistence type="inferred from homology"/>
<gene>
    <name evidence="11" type="ordered locus">Glov_0113</name>
</gene>
<dbReference type="OrthoDB" id="9808638at2"/>
<evidence type="ECO:0000256" key="2">
    <source>
        <dbReference type="ARBA" id="ARBA00022448"/>
    </source>
</evidence>
<dbReference type="STRING" id="398767.Glov_0113"/>
<dbReference type="InterPro" id="IPR037185">
    <property type="entry name" value="EmrE-like"/>
</dbReference>
<evidence type="ECO:0000256" key="3">
    <source>
        <dbReference type="ARBA" id="ARBA00022475"/>
    </source>
</evidence>
<keyword evidence="6 10" id="KW-0472">Membrane</keyword>
<dbReference type="Proteomes" id="UP000002420">
    <property type="component" value="Chromosome"/>
</dbReference>
<dbReference type="SUPFAM" id="SSF103481">
    <property type="entry name" value="Multidrug resistance efflux transporter EmrE"/>
    <property type="match status" value="1"/>
</dbReference>
<sequence length="105" mass="10961">MAWTYLILAGLLEIGWPIGLKLGWTENGPRPLWLGFAVLCIILSGSFLLQAQRVIPMGTAYAVWTGIGAVGTFAVGIVAFGDAVSMLRIASAGLIIAGVVGLKFA</sequence>
<evidence type="ECO:0000256" key="9">
    <source>
        <dbReference type="RuleBase" id="RU003942"/>
    </source>
</evidence>
<comment type="similarity">
    <text evidence="7">Belongs to the drug/metabolite transporter (DMT) superfamily. Small multidrug resistance (SMR) (TC 2.A.7.1) family. Gdx/SugE subfamily.</text>
</comment>
<evidence type="ECO:0000313" key="12">
    <source>
        <dbReference type="Proteomes" id="UP000002420"/>
    </source>
</evidence>
<evidence type="ECO:0000256" key="7">
    <source>
        <dbReference type="ARBA" id="ARBA00038151"/>
    </source>
</evidence>
<dbReference type="RefSeq" id="WP_012468209.1">
    <property type="nucleotide sequence ID" value="NC_010814.1"/>
</dbReference>
<evidence type="ECO:0000256" key="8">
    <source>
        <dbReference type="ARBA" id="ARBA00039168"/>
    </source>
</evidence>
<dbReference type="FunFam" id="1.10.3730.20:FF:000001">
    <property type="entry name" value="Quaternary ammonium compound resistance transporter SugE"/>
    <property type="match status" value="1"/>
</dbReference>
<protein>
    <recommendedName>
        <fullName evidence="8">Guanidinium exporter</fullName>
    </recommendedName>
</protein>
<feature type="transmembrane region" description="Helical" evidence="10">
    <location>
        <begin position="86"/>
        <end position="104"/>
    </location>
</feature>
<evidence type="ECO:0000256" key="10">
    <source>
        <dbReference type="SAM" id="Phobius"/>
    </source>
</evidence>
<comment type="subcellular location">
    <subcellularLocation>
        <location evidence="1 9">Cell membrane</location>
        <topology evidence="1 9">Multi-pass membrane protein</topology>
    </subcellularLocation>
</comment>
<evidence type="ECO:0000256" key="4">
    <source>
        <dbReference type="ARBA" id="ARBA00022692"/>
    </source>
</evidence>